<dbReference type="InterPro" id="IPR012347">
    <property type="entry name" value="Ferritin-like"/>
</dbReference>
<dbReference type="EMBL" id="FOME01000001">
    <property type="protein sequence ID" value="SFC69882.1"/>
    <property type="molecule type" value="Genomic_DNA"/>
</dbReference>
<evidence type="ECO:0000313" key="5">
    <source>
        <dbReference type="Proteomes" id="UP000199690"/>
    </source>
</evidence>
<gene>
    <name evidence="3" type="ORF">SAMN02982929_00634</name>
    <name evidence="4" type="ORF">SAMN05216506_1011436</name>
</gene>
<feature type="signal peptide" evidence="1">
    <location>
        <begin position="1"/>
        <end position="20"/>
    </location>
</feature>
<sequence>MKRTRAFAATITAVAAIALAGCSNEGTPPPEAPASQEQAASNAADVTFAQGMIPHHEQAIEMSRLAPERAESQQVKDLAKQIEAAQGPEIATLNGWLGQWGAGPGASTDHSTMGHGDMGGMMTGDEMKQLEQSRGAEFDRRFLELMIKHHEGAVTMARTELSDGRFPAAKQMAQQIIDTQQAEIDTMRALLSQS</sequence>
<dbReference type="PROSITE" id="PS51257">
    <property type="entry name" value="PROKAR_LIPOPROTEIN"/>
    <property type="match status" value="1"/>
</dbReference>
<reference evidence="5 6" key="1">
    <citation type="submission" date="2016-10" db="EMBL/GenBank/DDBJ databases">
        <authorList>
            <person name="Varghese N."/>
            <person name="Submissions S."/>
        </authorList>
    </citation>
    <scope>NUCLEOTIDE SEQUENCE [LARGE SCALE GENOMIC DNA]</scope>
    <source>
        <strain evidence="6">ATCC 20501</strain>
        <strain evidence="4 5">CGMCC 4.3529</strain>
    </source>
</reference>
<organism evidence="3 6">
    <name type="scientific">Saccharopolyspora kobensis</name>
    <dbReference type="NCBI Taxonomy" id="146035"/>
    <lineage>
        <taxon>Bacteria</taxon>
        <taxon>Bacillati</taxon>
        <taxon>Actinomycetota</taxon>
        <taxon>Actinomycetes</taxon>
        <taxon>Pseudonocardiales</taxon>
        <taxon>Pseudonocardiaceae</taxon>
        <taxon>Saccharopolyspora</taxon>
    </lineage>
</organism>
<dbReference type="PANTHER" id="PTHR36933">
    <property type="entry name" value="SLL0788 PROTEIN"/>
    <property type="match status" value="1"/>
</dbReference>
<accession>A0A1I1LBI0</accession>
<dbReference type="Proteomes" id="UP000236729">
    <property type="component" value="Unassembled WGS sequence"/>
</dbReference>
<accession>A0A1H5USM9</accession>
<dbReference type="Proteomes" id="UP000199690">
    <property type="component" value="Unassembled WGS sequence"/>
</dbReference>
<dbReference type="PANTHER" id="PTHR36933:SF1">
    <property type="entry name" value="SLL0788 PROTEIN"/>
    <property type="match status" value="1"/>
</dbReference>
<evidence type="ECO:0000256" key="1">
    <source>
        <dbReference type="SAM" id="SignalP"/>
    </source>
</evidence>
<protein>
    <submittedName>
        <fullName evidence="3">Uncharacterized conserved protein, DUF305 family</fullName>
    </submittedName>
</protein>
<name>A0A1H5USM9_9PSEU</name>
<dbReference type="InterPro" id="IPR005183">
    <property type="entry name" value="DUF305_CopM-like"/>
</dbReference>
<dbReference type="RefSeq" id="WP_093347439.1">
    <property type="nucleotide sequence ID" value="NZ_FNVB01000002.1"/>
</dbReference>
<proteinExistence type="predicted"/>
<evidence type="ECO:0000313" key="6">
    <source>
        <dbReference type="Proteomes" id="UP000236729"/>
    </source>
</evidence>
<keyword evidence="5" id="KW-1185">Reference proteome</keyword>
<dbReference type="Gene3D" id="1.20.1260.10">
    <property type="match status" value="1"/>
</dbReference>
<dbReference type="EMBL" id="FNVB01000002">
    <property type="protein sequence ID" value="SEF77984.1"/>
    <property type="molecule type" value="Genomic_DNA"/>
</dbReference>
<dbReference type="AlphaFoldDB" id="A0A1H5USM9"/>
<keyword evidence="1" id="KW-0732">Signal</keyword>
<feature type="chain" id="PRO_5039672162" evidence="1">
    <location>
        <begin position="21"/>
        <end position="194"/>
    </location>
</feature>
<dbReference type="Pfam" id="PF03713">
    <property type="entry name" value="DUF305"/>
    <property type="match status" value="1"/>
</dbReference>
<evidence type="ECO:0000259" key="2">
    <source>
        <dbReference type="Pfam" id="PF03713"/>
    </source>
</evidence>
<feature type="domain" description="DUF305" evidence="2">
    <location>
        <begin position="45"/>
        <end position="191"/>
    </location>
</feature>
<dbReference type="SMR" id="A0A1H5USM9"/>
<evidence type="ECO:0000313" key="3">
    <source>
        <dbReference type="EMBL" id="SEF77984.1"/>
    </source>
</evidence>
<evidence type="ECO:0000313" key="4">
    <source>
        <dbReference type="EMBL" id="SFC69882.1"/>
    </source>
</evidence>
<reference evidence="3" key="2">
    <citation type="submission" date="2016-10" db="EMBL/GenBank/DDBJ databases">
        <authorList>
            <person name="de Groot N.N."/>
        </authorList>
    </citation>
    <scope>NUCLEOTIDE SEQUENCE [LARGE SCALE GENOMIC DNA]</scope>
    <source>
        <strain evidence="3">ATCC 20501</strain>
    </source>
</reference>